<dbReference type="STRING" id="446462.Amir_1164"/>
<protein>
    <submittedName>
        <fullName evidence="3">Uncharacterized protein</fullName>
    </submittedName>
</protein>
<dbReference type="KEGG" id="ami:Amir_1164"/>
<evidence type="ECO:0000313" key="4">
    <source>
        <dbReference type="Proteomes" id="UP000002213"/>
    </source>
</evidence>
<dbReference type="EMBL" id="CP001630">
    <property type="protein sequence ID" value="ACU35119.1"/>
    <property type="molecule type" value="Genomic_DNA"/>
</dbReference>
<feature type="compositionally biased region" description="Gly residues" evidence="1">
    <location>
        <begin position="1"/>
        <end position="11"/>
    </location>
</feature>
<dbReference type="RefSeq" id="WP_015800009.1">
    <property type="nucleotide sequence ID" value="NC_013093.1"/>
</dbReference>
<feature type="region of interest" description="Disordered" evidence="1">
    <location>
        <begin position="1"/>
        <end position="25"/>
    </location>
</feature>
<keyword evidence="2" id="KW-1133">Transmembrane helix</keyword>
<keyword evidence="2" id="KW-0472">Membrane</keyword>
<gene>
    <name evidence="3" type="ordered locus">Amir_1164</name>
</gene>
<dbReference type="eggNOG" id="ENOG502ZSN2">
    <property type="taxonomic scope" value="Bacteria"/>
</dbReference>
<evidence type="ECO:0000256" key="2">
    <source>
        <dbReference type="SAM" id="Phobius"/>
    </source>
</evidence>
<name>C6WQ63_ACTMD</name>
<keyword evidence="2" id="KW-0812">Transmembrane</keyword>
<proteinExistence type="predicted"/>
<accession>C6WQ63</accession>
<dbReference type="HOGENOM" id="CLU_849635_0_0_11"/>
<sequence>MNELSGTGGNVQGFEDHPDLNSDEPWVRQALARSKRERRRARLRSRGAKAGYAALALAVAAGAAFWLRGADLPGGAARVGAAATGSTAATTTTEATAVSTVDDWRRVDPADPFAGTPAATWADGAAGVTVPQAAPVGPHGAEEVAAAYERARQLVVAARLDRRTLVDHDPEPLLSLLAPDSHPQVRDSLAASSGSSLVTRVARGFALLPVEPKVTGSMSAGLDPEGNLLVTTDYLFAYAFAFGDRDRVFNPMQTVVVTRMRTEYSLLSGNRYAPGSQGAWFTSSEGYTYSMACGPAREGLIAPAYSEQALETAPSTTAPPERYFDPSMPIALEGDGCER</sequence>
<reference evidence="3 4" key="1">
    <citation type="journal article" date="2009" name="Stand. Genomic Sci.">
        <title>Complete genome sequence of Actinosynnema mirum type strain (101).</title>
        <authorList>
            <person name="Land M."/>
            <person name="Lapidus A."/>
            <person name="Mayilraj S."/>
            <person name="Chen F."/>
            <person name="Copeland A."/>
            <person name="Del Rio T.G."/>
            <person name="Nolan M."/>
            <person name="Lucas S."/>
            <person name="Tice H."/>
            <person name="Cheng J.F."/>
            <person name="Chertkov O."/>
            <person name="Bruce D."/>
            <person name="Goodwin L."/>
            <person name="Pitluck S."/>
            <person name="Rohde M."/>
            <person name="Goker M."/>
            <person name="Pati A."/>
            <person name="Ivanova N."/>
            <person name="Mavromatis K."/>
            <person name="Chen A."/>
            <person name="Palaniappan K."/>
            <person name="Hauser L."/>
            <person name="Chang Y.J."/>
            <person name="Jeffries C.C."/>
            <person name="Brettin T."/>
            <person name="Detter J.C."/>
            <person name="Han C."/>
            <person name="Chain P."/>
            <person name="Tindall B.J."/>
            <person name="Bristow J."/>
            <person name="Eisen J.A."/>
            <person name="Markowitz V."/>
            <person name="Hugenholtz P."/>
            <person name="Kyrpides N.C."/>
            <person name="Klenk H.P."/>
        </authorList>
    </citation>
    <scope>NUCLEOTIDE SEQUENCE [LARGE SCALE GENOMIC DNA]</scope>
    <source>
        <strain evidence="4">ATCC 29888 / DSM 43827 / JCM 3225 / NBRC 14064 / NCIMB 13271 / NRRL B-12336 / IMRU 3971 / 101</strain>
    </source>
</reference>
<evidence type="ECO:0000256" key="1">
    <source>
        <dbReference type="SAM" id="MobiDB-lite"/>
    </source>
</evidence>
<dbReference type="AlphaFoldDB" id="C6WQ63"/>
<dbReference type="OrthoDB" id="4549522at2"/>
<keyword evidence="4" id="KW-1185">Reference proteome</keyword>
<dbReference type="Proteomes" id="UP000002213">
    <property type="component" value="Chromosome"/>
</dbReference>
<organism evidence="3 4">
    <name type="scientific">Actinosynnema mirum (strain ATCC 29888 / DSM 43827 / JCM 3225 / NBRC 14064 / NCIMB 13271 / NRRL B-12336 / IMRU 3971 / 101)</name>
    <dbReference type="NCBI Taxonomy" id="446462"/>
    <lineage>
        <taxon>Bacteria</taxon>
        <taxon>Bacillati</taxon>
        <taxon>Actinomycetota</taxon>
        <taxon>Actinomycetes</taxon>
        <taxon>Pseudonocardiales</taxon>
        <taxon>Pseudonocardiaceae</taxon>
        <taxon>Actinosynnema</taxon>
    </lineage>
</organism>
<feature type="transmembrane region" description="Helical" evidence="2">
    <location>
        <begin position="48"/>
        <end position="67"/>
    </location>
</feature>
<evidence type="ECO:0000313" key="3">
    <source>
        <dbReference type="EMBL" id="ACU35119.1"/>
    </source>
</evidence>